<gene>
    <name evidence="1" type="ORF">EQG79_26825</name>
</gene>
<keyword evidence="2" id="KW-1185">Reference proteome</keyword>
<dbReference type="RefSeq" id="WP_129605796.1">
    <property type="nucleotide sequence ID" value="NZ_SBLB01000010.1"/>
</dbReference>
<organism evidence="1 2">
    <name type="scientific">Spirosoma sordidisoli</name>
    <dbReference type="NCBI Taxonomy" id="2502893"/>
    <lineage>
        <taxon>Bacteria</taxon>
        <taxon>Pseudomonadati</taxon>
        <taxon>Bacteroidota</taxon>
        <taxon>Cytophagia</taxon>
        <taxon>Cytophagales</taxon>
        <taxon>Cytophagaceae</taxon>
        <taxon>Spirosoma</taxon>
    </lineage>
</organism>
<reference evidence="1 2" key="1">
    <citation type="submission" date="2019-01" db="EMBL/GenBank/DDBJ databases">
        <title>Spirosoma flava sp. nov., a propanil-degrading bacterium isolated from herbicide-contaminated soil.</title>
        <authorList>
            <person name="Zhang L."/>
            <person name="Jiang J.-D."/>
        </authorList>
    </citation>
    <scope>NUCLEOTIDE SEQUENCE [LARGE SCALE GENOMIC DNA]</scope>
    <source>
        <strain evidence="1 2">TY50</strain>
    </source>
</reference>
<comment type="caution">
    <text evidence="1">The sequence shown here is derived from an EMBL/GenBank/DDBJ whole genome shotgun (WGS) entry which is preliminary data.</text>
</comment>
<dbReference type="AlphaFoldDB" id="A0A4V1RVJ5"/>
<protein>
    <submittedName>
        <fullName evidence="1">Uncharacterized protein</fullName>
    </submittedName>
</protein>
<evidence type="ECO:0000313" key="2">
    <source>
        <dbReference type="Proteomes" id="UP000290407"/>
    </source>
</evidence>
<sequence>MQTYLTLNYSRVSRSQLAHYLQRTGWLCFGQTGAFTEDALACIRSRECTLVFLRLSAPDEDVPEPFLAALRQHPAVIVTSPYPAHLFSYLNLHPFDFLTEPYSFDRFAVSMERYVAVFG</sequence>
<name>A0A4V1RVJ5_9BACT</name>
<dbReference type="SUPFAM" id="SSF52172">
    <property type="entry name" value="CheY-like"/>
    <property type="match status" value="1"/>
</dbReference>
<accession>A0A4V1RVJ5</accession>
<dbReference type="Proteomes" id="UP000290407">
    <property type="component" value="Unassembled WGS sequence"/>
</dbReference>
<proteinExistence type="predicted"/>
<dbReference type="InterPro" id="IPR011006">
    <property type="entry name" value="CheY-like_superfamily"/>
</dbReference>
<dbReference type="EMBL" id="SBLB01000010">
    <property type="protein sequence ID" value="RYC66988.1"/>
    <property type="molecule type" value="Genomic_DNA"/>
</dbReference>
<evidence type="ECO:0000313" key="1">
    <source>
        <dbReference type="EMBL" id="RYC66988.1"/>
    </source>
</evidence>